<dbReference type="PANTHER" id="PTHR28083">
    <property type="entry name" value="GOOD FOR FULL DBP5 ACTIVITY PROTEIN 2"/>
    <property type="match status" value="1"/>
</dbReference>
<dbReference type="SUPFAM" id="SSF53098">
    <property type="entry name" value="Ribonuclease H-like"/>
    <property type="match status" value="1"/>
</dbReference>
<dbReference type="Pfam" id="PF21762">
    <property type="entry name" value="DEDDh_C"/>
    <property type="match status" value="1"/>
</dbReference>
<dbReference type="InterPro" id="IPR048519">
    <property type="entry name" value="Gfd2/YDR514C-like_C"/>
</dbReference>
<feature type="domain" description="Gfd2/YDR514C-like C-terminal" evidence="2">
    <location>
        <begin position="186"/>
        <end position="385"/>
    </location>
</feature>
<dbReference type="InterPro" id="IPR036397">
    <property type="entry name" value="RNaseH_sf"/>
</dbReference>
<dbReference type="AlphaFoldDB" id="W7HLT2"/>
<dbReference type="HOGENOM" id="CLU_808972_0_0_1"/>
<dbReference type="InterPro" id="IPR040151">
    <property type="entry name" value="Gfd2/YDR514C-like"/>
</dbReference>
<dbReference type="InterPro" id="IPR012337">
    <property type="entry name" value="RNaseH-like_sf"/>
</dbReference>
<dbReference type="OrthoDB" id="5953249at2759"/>
<dbReference type="GO" id="GO:0005634">
    <property type="term" value="C:nucleus"/>
    <property type="evidence" value="ECO:0007669"/>
    <property type="project" value="TreeGrafter"/>
</dbReference>
<evidence type="ECO:0000313" key="3">
    <source>
        <dbReference type="EMBL" id="EWC44039.1"/>
    </source>
</evidence>
<name>W7HLT2_9PEZI</name>
<dbReference type="EMBL" id="KI966448">
    <property type="protein sequence ID" value="EWC44039.1"/>
    <property type="molecule type" value="Genomic_DNA"/>
</dbReference>
<gene>
    <name evidence="3" type="ORF">DRE_01391</name>
</gene>
<dbReference type="PANTHER" id="PTHR28083:SF1">
    <property type="entry name" value="GOOD FOR FULL DBP5 ACTIVITY PROTEIN 2"/>
    <property type="match status" value="1"/>
</dbReference>
<keyword evidence="4" id="KW-1185">Reference proteome</keyword>
<evidence type="ECO:0000256" key="1">
    <source>
        <dbReference type="SAM" id="MobiDB-lite"/>
    </source>
</evidence>
<organism evidence="3 4">
    <name type="scientific">Drechslerella stenobrocha 248</name>
    <dbReference type="NCBI Taxonomy" id="1043628"/>
    <lineage>
        <taxon>Eukaryota</taxon>
        <taxon>Fungi</taxon>
        <taxon>Dikarya</taxon>
        <taxon>Ascomycota</taxon>
        <taxon>Pezizomycotina</taxon>
        <taxon>Orbiliomycetes</taxon>
        <taxon>Orbiliales</taxon>
        <taxon>Orbiliaceae</taxon>
        <taxon>Drechslerella</taxon>
    </lineage>
</organism>
<proteinExistence type="predicted"/>
<dbReference type="GO" id="GO:0003676">
    <property type="term" value="F:nucleic acid binding"/>
    <property type="evidence" value="ECO:0007669"/>
    <property type="project" value="InterPro"/>
</dbReference>
<reference evidence="3 4" key="1">
    <citation type="submission" date="2013-05" db="EMBL/GenBank/DDBJ databases">
        <title>Drechslerella stenobrocha genome reveals carnivorous origination and mechanical trapping mechanism of predatory fungi.</title>
        <authorList>
            <person name="Liu X."/>
            <person name="Zhang W."/>
            <person name="Liu K."/>
        </authorList>
    </citation>
    <scope>NUCLEOTIDE SEQUENCE [LARGE SCALE GENOMIC DNA]</scope>
    <source>
        <strain evidence="3 4">248</strain>
    </source>
</reference>
<feature type="region of interest" description="Disordered" evidence="1">
    <location>
        <begin position="272"/>
        <end position="291"/>
    </location>
</feature>
<evidence type="ECO:0000259" key="2">
    <source>
        <dbReference type="Pfam" id="PF21762"/>
    </source>
</evidence>
<protein>
    <recommendedName>
        <fullName evidence="2">Gfd2/YDR514C-like C-terminal domain-containing protein</fullName>
    </recommendedName>
</protein>
<dbReference type="Gene3D" id="3.30.420.10">
    <property type="entry name" value="Ribonuclease H-like superfamily/Ribonuclease H"/>
    <property type="match status" value="1"/>
</dbReference>
<dbReference type="Proteomes" id="UP000024837">
    <property type="component" value="Unassembled WGS sequence"/>
</dbReference>
<sequence>MPPNTTAQKFCLLKTIRRWPYRKTSKASQAVLKRFFDKEPFFDRPWDIYVAESPESGSLGGVVVPFDQVKTFFELAQSETEVMLSTRDRDLALNLSGSSGFVFRFIGNSQSQSDYDSLLQTISGPDSRVPMPPISQPSGLAQPGSFNQQRLTKAAKSERRQAQLQNRLNMMKSAAEIVASNKDYLFLSVDIESWEKNHDIITELGLTRYFPNAERQDLGAMEKTIQSEHFIIKEHRSYKNGDYVADASGHFEFGESKYIPLANIKAAITSFTEPDTVPQHPTNTSDGPKDVSDSFSELALNSQRQLVLVGHDVNADIEYLRKLRYDAELSQFLMVFDTMEMWRAMADTPNGISLSRLCNELGIVAWNLHNAGNDARYTMNAFLEMALRWKKKTEPLDTQQSSEGW</sequence>
<evidence type="ECO:0000313" key="4">
    <source>
        <dbReference type="Proteomes" id="UP000024837"/>
    </source>
</evidence>
<accession>W7HLT2</accession>
<feature type="compositionally biased region" description="Polar residues" evidence="1">
    <location>
        <begin position="272"/>
        <end position="286"/>
    </location>
</feature>